<evidence type="ECO:0000313" key="2">
    <source>
        <dbReference type="EMBL" id="MFB2896915.1"/>
    </source>
</evidence>
<dbReference type="InterPro" id="IPR011050">
    <property type="entry name" value="Pectin_lyase_fold/virulence"/>
</dbReference>
<dbReference type="EMBL" id="JBHFNR010000223">
    <property type="protein sequence ID" value="MFB2896915.1"/>
    <property type="molecule type" value="Genomic_DNA"/>
</dbReference>
<dbReference type="InterPro" id="IPR008638">
    <property type="entry name" value="FhaB/CdiA-like_TPS"/>
</dbReference>
<name>A0ABV4XZL8_9CYAN</name>
<dbReference type="Pfam" id="PF05860">
    <property type="entry name" value="TPS"/>
    <property type="match status" value="1"/>
</dbReference>
<dbReference type="Proteomes" id="UP001576784">
    <property type="component" value="Unassembled WGS sequence"/>
</dbReference>
<keyword evidence="3" id="KW-1185">Reference proteome</keyword>
<accession>A0ABV4XZL8</accession>
<reference evidence="2 3" key="1">
    <citation type="submission" date="2024-09" db="EMBL/GenBank/DDBJ databases">
        <title>Floridaenema gen nov. (Aerosakkonemataceae, Aerosakkonematales ord. nov., Cyanobacteria) from benthic tropical and subtropical fresh waters, with the description of four new species.</title>
        <authorList>
            <person name="Moretto J.A."/>
            <person name="Berthold D.E."/>
            <person name="Lefler F.W."/>
            <person name="Huang I.-S."/>
            <person name="Laughinghouse H. IV."/>
        </authorList>
    </citation>
    <scope>NUCLEOTIDE SEQUENCE [LARGE SCALE GENOMIC DNA]</scope>
    <source>
        <strain evidence="2 3">BLCC-F50</strain>
    </source>
</reference>
<proteinExistence type="predicted"/>
<dbReference type="SUPFAM" id="SSF51126">
    <property type="entry name" value="Pectin lyase-like"/>
    <property type="match status" value="4"/>
</dbReference>
<dbReference type="NCBIfam" id="TIGR01901">
    <property type="entry name" value="adhes_NPXG"/>
    <property type="match status" value="1"/>
</dbReference>
<dbReference type="Gene3D" id="2.160.20.10">
    <property type="entry name" value="Single-stranded right-handed beta-helix, Pectin lyase-like"/>
    <property type="match status" value="3"/>
</dbReference>
<dbReference type="RefSeq" id="WP_413266534.1">
    <property type="nucleotide sequence ID" value="NZ_JBHFNR010000223.1"/>
</dbReference>
<feature type="non-terminal residue" evidence="2">
    <location>
        <position position="875"/>
    </location>
</feature>
<protein>
    <submittedName>
        <fullName evidence="2">Filamentous hemagglutinin N-terminal domain-containing protein</fullName>
    </submittedName>
</protein>
<dbReference type="InterPro" id="IPR012334">
    <property type="entry name" value="Pectin_lyas_fold"/>
</dbReference>
<sequence>MKLHLLCFWLFNGSILIYLLDSQLALAQIVPDTTLPVNSIAIPKGNTTIIEGGTAAGTNLFHSFERFSVPTGGEAFFNNASNIQNIFSRVTGRSISNIDGLIRANGTANLFLINPNGIIFGPNAQLNIGGSFLASTASSIRFADGVEFSATNPNTAPLLTINVPIGLQFASQQSLTANLQNPGAIVVQGSNLEVQTGKTLALVGGNITIEGSNNPLFRGLVAGGIPIAIVNEIPVPTTPGGRIELGSITEGNVTLAPTDKGFILGYSGIQNFGDIQFKNRATVNTSGIGGGEIQIQARNLQLNSGSRIVSFTLGPISGGDIIVNASESVELLGTGGFVEIIQRISRPESSSSDFGNGLFTISFGAGNAGNIVINTSRFSAQNGSFIVTSSTAIGQSGSLSVNASNSVQVNSSGLITSSRLGSIGAAGNIDINTRSLLFDNLGLAISGTPGQGAGGNLVVNASESAEFIGGKEFRILDAPVNTGLITSTLGAADAGNIRVTTKRLVLRNRGSIAASTFGEGQGGTIDIDASESVELQAQGFISTSTVGAGKGGNLTINTRTLLAQSGAQIGAAALSAGDGGNLTINANQVQLIGTSADGQFPSGLGTEAAKDATGVASTGAAGNLTINTGILIVQDGAGVSAATLGAGKGGNLTINANQVQLVGTSADGKKGSSLFASAEPNSKGDGGNLTIETGRLTIKDRATVSVSSTGAGKAGTLQVSTNSIELSNQASLDANTTSGGGSIQLVAPTITLRNSSITTNATGGDRGGDISVTSQFLQLRDGSTITTNATGNEITGGNITLNINILAALKNSDITANSEQSQGGKISINADAIFGALPRTREDLQFLLNTKDPNSLNPRLLPTSDITAISQQGGP</sequence>
<organism evidence="2 3">
    <name type="scientific">Floridaenema flaviceps BLCC-F50</name>
    <dbReference type="NCBI Taxonomy" id="3153642"/>
    <lineage>
        <taxon>Bacteria</taxon>
        <taxon>Bacillati</taxon>
        <taxon>Cyanobacteriota</taxon>
        <taxon>Cyanophyceae</taxon>
        <taxon>Oscillatoriophycideae</taxon>
        <taxon>Aerosakkonematales</taxon>
        <taxon>Aerosakkonemataceae</taxon>
        <taxon>Floridanema</taxon>
        <taxon>Floridanema flaviceps</taxon>
    </lineage>
</organism>
<comment type="caution">
    <text evidence="2">The sequence shown here is derived from an EMBL/GenBank/DDBJ whole genome shotgun (WGS) entry which is preliminary data.</text>
</comment>
<feature type="domain" description="Filamentous haemagglutinin FhaB/tRNA nuclease CdiA-like TPS" evidence="1">
    <location>
        <begin position="32"/>
        <end position="143"/>
    </location>
</feature>
<gene>
    <name evidence="2" type="ORF">ACE1CI_28715</name>
</gene>
<evidence type="ECO:0000259" key="1">
    <source>
        <dbReference type="SMART" id="SM00912"/>
    </source>
</evidence>
<dbReference type="SMART" id="SM00912">
    <property type="entry name" value="Haemagg_act"/>
    <property type="match status" value="1"/>
</dbReference>
<evidence type="ECO:0000313" key="3">
    <source>
        <dbReference type="Proteomes" id="UP001576784"/>
    </source>
</evidence>